<dbReference type="InterPro" id="IPR046583">
    <property type="entry name" value="DUF6631"/>
</dbReference>
<comment type="caution">
    <text evidence="2">The sequence shown here is derived from an EMBL/GenBank/DDBJ whole genome shotgun (WGS) entry which is preliminary data.</text>
</comment>
<sequence>MSVGAKPEDGEKDLAVLFPGRSATIADRIVAMRELNFVESLQHGGQIASLAEAMSAVALQGQLDDLDSLRQVFADRHEQVLDLIAVSCDQEPSWVRTLDARDGENLLLLWWAVHADFFLRRVLTRVQLELLRKVGARDGQTSSRPSPNLGTTRNGSVTTPTVS</sequence>
<accession>A0ABV2JUG5</accession>
<name>A0ABV2JUG5_9GAMM</name>
<evidence type="ECO:0000313" key="2">
    <source>
        <dbReference type="EMBL" id="MET3652477.1"/>
    </source>
</evidence>
<protein>
    <submittedName>
        <fullName evidence="2">Uncharacterized protein</fullName>
    </submittedName>
</protein>
<dbReference type="Proteomes" id="UP001549184">
    <property type="component" value="Unassembled WGS sequence"/>
</dbReference>
<proteinExistence type="predicted"/>
<gene>
    <name evidence="2" type="ORF">ABIC75_002209</name>
</gene>
<dbReference type="EMBL" id="JBEPMU010000003">
    <property type="protein sequence ID" value="MET3652477.1"/>
    <property type="molecule type" value="Genomic_DNA"/>
</dbReference>
<dbReference type="RefSeq" id="WP_354013887.1">
    <property type="nucleotide sequence ID" value="NZ_JBEPMU010000003.1"/>
</dbReference>
<feature type="region of interest" description="Disordered" evidence="1">
    <location>
        <begin position="137"/>
        <end position="163"/>
    </location>
</feature>
<dbReference type="Pfam" id="PF20336">
    <property type="entry name" value="DUF6631"/>
    <property type="match status" value="1"/>
</dbReference>
<keyword evidence="3" id="KW-1185">Reference proteome</keyword>
<feature type="compositionally biased region" description="Polar residues" evidence="1">
    <location>
        <begin position="139"/>
        <end position="163"/>
    </location>
</feature>
<organism evidence="2 3">
    <name type="scientific">Dyella japonica</name>
    <dbReference type="NCBI Taxonomy" id="231455"/>
    <lineage>
        <taxon>Bacteria</taxon>
        <taxon>Pseudomonadati</taxon>
        <taxon>Pseudomonadota</taxon>
        <taxon>Gammaproteobacteria</taxon>
        <taxon>Lysobacterales</taxon>
        <taxon>Rhodanobacteraceae</taxon>
        <taxon>Dyella</taxon>
    </lineage>
</organism>
<reference evidence="2 3" key="1">
    <citation type="submission" date="2024-06" db="EMBL/GenBank/DDBJ databases">
        <title>Sorghum-associated microbial communities from plants grown in Nebraska, USA.</title>
        <authorList>
            <person name="Schachtman D."/>
        </authorList>
    </citation>
    <scope>NUCLEOTIDE SEQUENCE [LARGE SCALE GENOMIC DNA]</scope>
    <source>
        <strain evidence="2 3">1073</strain>
    </source>
</reference>
<evidence type="ECO:0000313" key="3">
    <source>
        <dbReference type="Proteomes" id="UP001549184"/>
    </source>
</evidence>
<evidence type="ECO:0000256" key="1">
    <source>
        <dbReference type="SAM" id="MobiDB-lite"/>
    </source>
</evidence>